<comment type="caution">
    <text evidence="3">The sequence shown here is derived from an EMBL/GenBank/DDBJ whole genome shotgun (WGS) entry which is preliminary data.</text>
</comment>
<evidence type="ECO:0000256" key="1">
    <source>
        <dbReference type="SAM" id="MobiDB-lite"/>
    </source>
</evidence>
<gene>
    <name evidence="3" type="ORF">GGR93_002205</name>
</gene>
<feature type="domain" description="Putative DNA-binding" evidence="2">
    <location>
        <begin position="4"/>
        <end position="94"/>
    </location>
</feature>
<dbReference type="Gene3D" id="1.10.150.690">
    <property type="entry name" value="DUF2063"/>
    <property type="match status" value="1"/>
</dbReference>
<accession>A0A7W6M941</accession>
<dbReference type="AlphaFoldDB" id="A0A7W6M941"/>
<proteinExistence type="predicted"/>
<dbReference type="InterPro" id="IPR044922">
    <property type="entry name" value="DUF2063_N_sf"/>
</dbReference>
<evidence type="ECO:0000313" key="4">
    <source>
        <dbReference type="Proteomes" id="UP000565745"/>
    </source>
</evidence>
<name>A0A7W6M941_9RHOB</name>
<dbReference type="RefSeq" id="WP_025056765.1">
    <property type="nucleotide sequence ID" value="NZ_JACIFU010000002.1"/>
</dbReference>
<sequence>MTGQASFRAGLLDPECPSPNGLEDGANRAAGKRYDVYRNNVTVSLIEAMHTAFPLVEKLIGSQNFGQLARLFVRAHPPTSPLMMFYGAEFPAFLASFAPLSHIGYLPDAARLDIGLRAAYHAADLPPFDPSPLQTLHPDALSEATVSLAPATQIIPSRWPLFDIWRFNQSADAPPVGKLGQDVLITRPAFDPAPHALPPGAVQWLKSLHSGASFGAAHDTACSAHADFDLTTSLTLALSTGAFAEIHHKDLI</sequence>
<dbReference type="Proteomes" id="UP000565745">
    <property type="component" value="Unassembled WGS sequence"/>
</dbReference>
<dbReference type="InterPro" id="IPR018640">
    <property type="entry name" value="DUF2063"/>
</dbReference>
<dbReference type="Pfam" id="PF09836">
    <property type="entry name" value="DUF2063"/>
    <property type="match status" value="1"/>
</dbReference>
<evidence type="ECO:0000313" key="3">
    <source>
        <dbReference type="EMBL" id="MBB4174432.1"/>
    </source>
</evidence>
<dbReference type="OrthoDB" id="4146344at2"/>
<keyword evidence="4" id="KW-1185">Reference proteome</keyword>
<organism evidence="3 4">
    <name type="scientific">Sulfitobacter noctilucicola</name>
    <dbReference type="NCBI Taxonomy" id="1342301"/>
    <lineage>
        <taxon>Bacteria</taxon>
        <taxon>Pseudomonadati</taxon>
        <taxon>Pseudomonadota</taxon>
        <taxon>Alphaproteobacteria</taxon>
        <taxon>Rhodobacterales</taxon>
        <taxon>Roseobacteraceae</taxon>
        <taxon>Sulfitobacter</taxon>
    </lineage>
</organism>
<reference evidence="3 4" key="1">
    <citation type="submission" date="2020-08" db="EMBL/GenBank/DDBJ databases">
        <title>Genomic Encyclopedia of Type Strains, Phase IV (KMG-IV): sequencing the most valuable type-strain genomes for metagenomic binning, comparative biology and taxonomic classification.</title>
        <authorList>
            <person name="Goeker M."/>
        </authorList>
    </citation>
    <scope>NUCLEOTIDE SEQUENCE [LARGE SCALE GENOMIC DNA]</scope>
    <source>
        <strain evidence="3 4">DSM 101015</strain>
    </source>
</reference>
<evidence type="ECO:0000259" key="2">
    <source>
        <dbReference type="Pfam" id="PF09836"/>
    </source>
</evidence>
<protein>
    <recommendedName>
        <fullName evidence="2">Putative DNA-binding domain-containing protein</fullName>
    </recommendedName>
</protein>
<feature type="region of interest" description="Disordered" evidence="1">
    <location>
        <begin position="1"/>
        <end position="25"/>
    </location>
</feature>
<dbReference type="EMBL" id="JACIFU010000002">
    <property type="protein sequence ID" value="MBB4174432.1"/>
    <property type="molecule type" value="Genomic_DNA"/>
</dbReference>